<dbReference type="AlphaFoldDB" id="A0A4Q6XVA4"/>
<dbReference type="Proteomes" id="UP000292085">
    <property type="component" value="Unassembled WGS sequence"/>
</dbReference>
<dbReference type="InterPro" id="IPR053802">
    <property type="entry name" value="DUF6950"/>
</dbReference>
<name>A0A4Q6XVA4_9SPHN</name>
<dbReference type="OrthoDB" id="7210727at2"/>
<reference evidence="2 3" key="1">
    <citation type="submission" date="2019-02" db="EMBL/GenBank/DDBJ databases">
        <authorList>
            <person name="Li Y."/>
        </authorList>
    </citation>
    <scope>NUCLEOTIDE SEQUENCE [LARGE SCALE GENOMIC DNA]</scope>
    <source>
        <strain evidence="2 3">3-7</strain>
    </source>
</reference>
<dbReference type="RefSeq" id="WP_130157741.1">
    <property type="nucleotide sequence ID" value="NZ_SGIS01000016.1"/>
</dbReference>
<protein>
    <recommendedName>
        <fullName evidence="1">DUF6950 domain-containing protein</fullName>
    </recommendedName>
</protein>
<sequence>MTDHALIRRRDAAQATLDAWSTRPLKLGTADCVRMTAMHLRRLGYKVKLPPSGSYRSVVTATKRLREAGHASISDALDALGLERITPAAAIVGDIILMPAEHELGALVICMGNGRVAGWHDDVAGGVVVMQPLQMTAAWRADPR</sequence>
<organism evidence="2 3">
    <name type="scientific">Sphingomonas populi</name>
    <dbReference type="NCBI Taxonomy" id="2484750"/>
    <lineage>
        <taxon>Bacteria</taxon>
        <taxon>Pseudomonadati</taxon>
        <taxon>Pseudomonadota</taxon>
        <taxon>Alphaproteobacteria</taxon>
        <taxon>Sphingomonadales</taxon>
        <taxon>Sphingomonadaceae</taxon>
        <taxon>Sphingomonas</taxon>
    </lineage>
</organism>
<comment type="caution">
    <text evidence="2">The sequence shown here is derived from an EMBL/GenBank/DDBJ whole genome shotgun (WGS) entry which is preliminary data.</text>
</comment>
<feature type="domain" description="DUF6950" evidence="1">
    <location>
        <begin position="11"/>
        <end position="140"/>
    </location>
</feature>
<gene>
    <name evidence="2" type="ORF">EWE75_12045</name>
</gene>
<accession>A0A4Q6XVA4</accession>
<evidence type="ECO:0000313" key="2">
    <source>
        <dbReference type="EMBL" id="RZF64270.1"/>
    </source>
</evidence>
<proteinExistence type="predicted"/>
<dbReference type="Pfam" id="PF22262">
    <property type="entry name" value="DUF6950"/>
    <property type="match status" value="1"/>
</dbReference>
<evidence type="ECO:0000313" key="3">
    <source>
        <dbReference type="Proteomes" id="UP000292085"/>
    </source>
</evidence>
<evidence type="ECO:0000259" key="1">
    <source>
        <dbReference type="Pfam" id="PF22262"/>
    </source>
</evidence>
<dbReference type="EMBL" id="SGIS01000016">
    <property type="protein sequence ID" value="RZF64270.1"/>
    <property type="molecule type" value="Genomic_DNA"/>
</dbReference>
<keyword evidence="3" id="KW-1185">Reference proteome</keyword>